<dbReference type="PANTHER" id="PTHR37418:SF2">
    <property type="entry name" value="3-KETO-5-AMINOHEXANOATE CLEAVAGE ENZYME"/>
    <property type="match status" value="1"/>
</dbReference>
<evidence type="ECO:0000256" key="4">
    <source>
        <dbReference type="ARBA" id="ARBA00022833"/>
    </source>
</evidence>
<keyword evidence="4" id="KW-0862">Zinc</keyword>
<name>A0A382VTB0_9ZZZZ</name>
<dbReference type="Gene3D" id="3.20.20.70">
    <property type="entry name" value="Aldolase class I"/>
    <property type="match status" value="1"/>
</dbReference>
<dbReference type="InterPro" id="IPR013785">
    <property type="entry name" value="Aldolase_TIM"/>
</dbReference>
<keyword evidence="2" id="KW-0808">Transferase</keyword>
<protein>
    <recommendedName>
        <fullName evidence="6">NADPH:quinone reductase</fullName>
    </recommendedName>
</protein>
<accession>A0A382VTB0</accession>
<dbReference type="PANTHER" id="PTHR37418">
    <property type="entry name" value="3-KETO-5-AMINOHEXANOATE CLEAVAGE ENZYME-RELATED"/>
    <property type="match status" value="1"/>
</dbReference>
<dbReference type="GO" id="GO:0043720">
    <property type="term" value="F:3-keto-5-aminohexanoate cleavage activity"/>
    <property type="evidence" value="ECO:0007669"/>
    <property type="project" value="InterPro"/>
</dbReference>
<evidence type="ECO:0000256" key="1">
    <source>
        <dbReference type="ARBA" id="ARBA00001947"/>
    </source>
</evidence>
<reference evidence="5" key="1">
    <citation type="submission" date="2018-05" db="EMBL/GenBank/DDBJ databases">
        <authorList>
            <person name="Lanie J.A."/>
            <person name="Ng W.-L."/>
            <person name="Kazmierczak K.M."/>
            <person name="Andrzejewski T.M."/>
            <person name="Davidsen T.M."/>
            <person name="Wayne K.J."/>
            <person name="Tettelin H."/>
            <person name="Glass J.I."/>
            <person name="Rusch D."/>
            <person name="Podicherti R."/>
            <person name="Tsui H.-C.T."/>
            <person name="Winkler M.E."/>
        </authorList>
    </citation>
    <scope>NUCLEOTIDE SEQUENCE</scope>
</reference>
<dbReference type="EMBL" id="UINC01154052">
    <property type="protein sequence ID" value="SVD49118.1"/>
    <property type="molecule type" value="Genomic_DNA"/>
</dbReference>
<sequence length="212" mass="22675">INLTAGMGGDFIVDDHDLNTPGEGTDLVDAMTRLAHVEALKPEICTLDCGSMNFGDANGVVIQTPNILRAMALQVQKLGVKPEMEVFDTGHLWFAKQMVEEGLIDAPPLFQICLGIPWGAPADTGSMKNMVDQMPTGAVWAGFGISRMQMPMVAQAVLLGGHARVGLEDNLYLERGVFASNGELVEKAIRIITEMGARPCTPGEARQKLGLG</sequence>
<gene>
    <name evidence="5" type="ORF">METZ01_LOCUS401972</name>
</gene>
<dbReference type="Pfam" id="PF05853">
    <property type="entry name" value="BKACE"/>
    <property type="match status" value="1"/>
</dbReference>
<evidence type="ECO:0008006" key="6">
    <source>
        <dbReference type="Google" id="ProtNLM"/>
    </source>
</evidence>
<keyword evidence="3" id="KW-0479">Metal-binding</keyword>
<evidence type="ECO:0000313" key="5">
    <source>
        <dbReference type="EMBL" id="SVD49118.1"/>
    </source>
</evidence>
<organism evidence="5">
    <name type="scientific">marine metagenome</name>
    <dbReference type="NCBI Taxonomy" id="408172"/>
    <lineage>
        <taxon>unclassified sequences</taxon>
        <taxon>metagenomes</taxon>
        <taxon>ecological metagenomes</taxon>
    </lineage>
</organism>
<evidence type="ECO:0000256" key="2">
    <source>
        <dbReference type="ARBA" id="ARBA00022679"/>
    </source>
</evidence>
<proteinExistence type="predicted"/>
<dbReference type="AlphaFoldDB" id="A0A382VTB0"/>
<feature type="non-terminal residue" evidence="5">
    <location>
        <position position="1"/>
    </location>
</feature>
<dbReference type="GO" id="GO:0046872">
    <property type="term" value="F:metal ion binding"/>
    <property type="evidence" value="ECO:0007669"/>
    <property type="project" value="UniProtKB-KW"/>
</dbReference>
<comment type="cofactor">
    <cofactor evidence="1">
        <name>Zn(2+)</name>
        <dbReference type="ChEBI" id="CHEBI:29105"/>
    </cofactor>
</comment>
<dbReference type="InterPro" id="IPR008567">
    <property type="entry name" value="BKACE"/>
</dbReference>
<evidence type="ECO:0000256" key="3">
    <source>
        <dbReference type="ARBA" id="ARBA00022723"/>
    </source>
</evidence>